<comment type="caution">
    <text evidence="2">The sequence shown here is derived from an EMBL/GenBank/DDBJ whole genome shotgun (WGS) entry which is preliminary data.</text>
</comment>
<feature type="transmembrane region" description="Helical" evidence="1">
    <location>
        <begin position="56"/>
        <end position="74"/>
    </location>
</feature>
<evidence type="ECO:0000313" key="2">
    <source>
        <dbReference type="EMBL" id="MBE7942058.1"/>
    </source>
</evidence>
<accession>A0ABR9SI83</accession>
<proteinExistence type="predicted"/>
<keyword evidence="1" id="KW-0472">Membrane</keyword>
<organism evidence="2 3">
    <name type="scientific">Ramlibacter aquaticus</name>
    <dbReference type="NCBI Taxonomy" id="2780094"/>
    <lineage>
        <taxon>Bacteria</taxon>
        <taxon>Pseudomonadati</taxon>
        <taxon>Pseudomonadota</taxon>
        <taxon>Betaproteobacteria</taxon>
        <taxon>Burkholderiales</taxon>
        <taxon>Comamonadaceae</taxon>
        <taxon>Ramlibacter</taxon>
    </lineage>
</organism>
<keyword evidence="1" id="KW-1133">Transmembrane helix</keyword>
<reference evidence="2 3" key="1">
    <citation type="submission" date="2020-10" db="EMBL/GenBank/DDBJ databases">
        <title>Draft genome of Ramlibacter aquaticus LMG 30558.</title>
        <authorList>
            <person name="Props R."/>
        </authorList>
    </citation>
    <scope>NUCLEOTIDE SEQUENCE [LARGE SCALE GENOMIC DNA]</scope>
    <source>
        <strain evidence="2 3">LMG 30558</strain>
    </source>
</reference>
<dbReference type="Proteomes" id="UP000715965">
    <property type="component" value="Unassembled WGS sequence"/>
</dbReference>
<name>A0ABR9SI83_9BURK</name>
<evidence type="ECO:0000313" key="3">
    <source>
        <dbReference type="Proteomes" id="UP000715965"/>
    </source>
</evidence>
<keyword evidence="1" id="KW-0812">Transmembrane</keyword>
<dbReference type="EMBL" id="JADDOJ010000076">
    <property type="protein sequence ID" value="MBE7942058.1"/>
    <property type="molecule type" value="Genomic_DNA"/>
</dbReference>
<evidence type="ECO:0008006" key="4">
    <source>
        <dbReference type="Google" id="ProtNLM"/>
    </source>
</evidence>
<feature type="transmembrane region" description="Helical" evidence="1">
    <location>
        <begin position="80"/>
        <end position="101"/>
    </location>
</feature>
<sequence>MQDEFRILAAAHATAAAPLLPACGAAPERRAPAANEESFLRSRQFARFRRTTRRHLLMLGGFMAGVLLLGAWVGQGTGQGPLALSLLYVFGGCVPAGLAAVQVQQAHSVARAFAQRRREPLEAASHVAPWREALAFAAGAAAFAGLAYGLLG</sequence>
<protein>
    <recommendedName>
        <fullName evidence="4">DUF2269 family protein</fullName>
    </recommendedName>
</protein>
<feature type="transmembrane region" description="Helical" evidence="1">
    <location>
        <begin position="133"/>
        <end position="151"/>
    </location>
</feature>
<keyword evidence="3" id="KW-1185">Reference proteome</keyword>
<gene>
    <name evidence="2" type="ORF">IM725_15890</name>
</gene>
<dbReference type="RefSeq" id="WP_193781614.1">
    <property type="nucleotide sequence ID" value="NZ_JADDOJ010000076.1"/>
</dbReference>
<evidence type="ECO:0000256" key="1">
    <source>
        <dbReference type="SAM" id="Phobius"/>
    </source>
</evidence>